<feature type="transmembrane region" description="Helical" evidence="14">
    <location>
        <begin position="78"/>
        <end position="96"/>
    </location>
</feature>
<keyword evidence="10 14" id="KW-1133">Transmembrane helix</keyword>
<dbReference type="Gene3D" id="3.10.580.10">
    <property type="entry name" value="CBS-domain"/>
    <property type="match status" value="2"/>
</dbReference>
<feature type="transmembrane region" description="Helical" evidence="14">
    <location>
        <begin position="196"/>
        <end position="226"/>
    </location>
</feature>
<evidence type="ECO:0000256" key="7">
    <source>
        <dbReference type="ARBA" id="ARBA00022737"/>
    </source>
</evidence>
<keyword evidence="8 14" id="KW-0378">Hydrolase</keyword>
<dbReference type="RefSeq" id="WP_073049185.1">
    <property type="nucleotide sequence ID" value="NZ_FQZL01000010.1"/>
</dbReference>
<evidence type="ECO:0000256" key="4">
    <source>
        <dbReference type="ARBA" id="ARBA00022670"/>
    </source>
</evidence>
<dbReference type="SMART" id="SM00116">
    <property type="entry name" value="CBS"/>
    <property type="match status" value="2"/>
</dbReference>
<evidence type="ECO:0000256" key="3">
    <source>
        <dbReference type="ARBA" id="ARBA00022475"/>
    </source>
</evidence>
<dbReference type="Pfam" id="PF00571">
    <property type="entry name" value="CBS"/>
    <property type="match status" value="2"/>
</dbReference>
<dbReference type="PROSITE" id="PS51371">
    <property type="entry name" value="CBS"/>
    <property type="match status" value="2"/>
</dbReference>
<comment type="cofactor">
    <cofactor evidence="14 16">
        <name>Zn(2+)</name>
        <dbReference type="ChEBI" id="CHEBI:29105"/>
    </cofactor>
    <text evidence="14 16">Binds 1 zinc ion per subunit.</text>
</comment>
<keyword evidence="6 14" id="KW-0479">Metal-binding</keyword>
<feature type="transmembrane region" description="Helical" evidence="14">
    <location>
        <begin position="116"/>
        <end position="137"/>
    </location>
</feature>
<keyword evidence="20" id="KW-1185">Reference proteome</keyword>
<dbReference type="AlphaFoldDB" id="A0A1M6GFG0"/>
<keyword evidence="7" id="KW-0677">Repeat</keyword>
<keyword evidence="13 14" id="KW-0472">Membrane</keyword>
<keyword evidence="12 17" id="KW-0129">CBS domain</keyword>
<evidence type="ECO:0000256" key="1">
    <source>
        <dbReference type="ARBA" id="ARBA00004651"/>
    </source>
</evidence>
<feature type="binding site" evidence="16">
    <location>
        <position position="166"/>
    </location>
    <ligand>
        <name>Zn(2+)</name>
        <dbReference type="ChEBI" id="CHEBI:29105"/>
        <note>catalytic</note>
    </ligand>
</feature>
<dbReference type="PIRSF" id="PIRSF006404">
    <property type="entry name" value="UCP006404_Pept_M50_CBS"/>
    <property type="match status" value="1"/>
</dbReference>
<proteinExistence type="inferred from homology"/>
<dbReference type="GO" id="GO:0006508">
    <property type="term" value="P:proteolysis"/>
    <property type="evidence" value="ECO:0007669"/>
    <property type="project" value="UniProtKB-KW"/>
</dbReference>
<evidence type="ECO:0000256" key="15">
    <source>
        <dbReference type="PIRSR" id="PIRSR006404-1"/>
    </source>
</evidence>
<feature type="transmembrane region" description="Helical" evidence="14">
    <location>
        <begin position="47"/>
        <end position="66"/>
    </location>
</feature>
<evidence type="ECO:0000256" key="12">
    <source>
        <dbReference type="ARBA" id="ARBA00023122"/>
    </source>
</evidence>
<dbReference type="EMBL" id="FQZL01000010">
    <property type="protein sequence ID" value="SHJ08669.1"/>
    <property type="molecule type" value="Genomic_DNA"/>
</dbReference>
<keyword evidence="5 14" id="KW-0812">Transmembrane</keyword>
<comment type="subcellular location">
    <subcellularLocation>
        <location evidence="1 14">Cell membrane</location>
        <topology evidence="1 14">Multi-pass membrane protein</topology>
    </subcellularLocation>
</comment>
<dbReference type="CDD" id="cd06164">
    <property type="entry name" value="S2P-M50_SpoIVFB_CBS"/>
    <property type="match status" value="1"/>
</dbReference>
<evidence type="ECO:0000256" key="13">
    <source>
        <dbReference type="ARBA" id="ARBA00023136"/>
    </source>
</evidence>
<dbReference type="OrthoDB" id="9790355at2"/>
<keyword evidence="11 14" id="KW-0482">Metalloprotease</keyword>
<dbReference type="STRING" id="1121476.SAMN02745751_01732"/>
<keyword evidence="9 14" id="KW-0862">Zinc</keyword>
<feature type="domain" description="CBS" evidence="18">
    <location>
        <begin position="252"/>
        <end position="309"/>
    </location>
</feature>
<evidence type="ECO:0000313" key="20">
    <source>
        <dbReference type="Proteomes" id="UP000184052"/>
    </source>
</evidence>
<evidence type="ECO:0000256" key="2">
    <source>
        <dbReference type="ARBA" id="ARBA00007931"/>
    </source>
</evidence>
<feature type="binding site" evidence="16">
    <location>
        <position position="67"/>
    </location>
    <ligand>
        <name>Zn(2+)</name>
        <dbReference type="ChEBI" id="CHEBI:29105"/>
        <note>catalytic</note>
    </ligand>
</feature>
<dbReference type="SUPFAM" id="SSF54631">
    <property type="entry name" value="CBS-domain pair"/>
    <property type="match status" value="1"/>
</dbReference>
<feature type="binding site" evidence="16">
    <location>
        <position position="71"/>
    </location>
    <ligand>
        <name>Zn(2+)</name>
        <dbReference type="ChEBI" id="CHEBI:29105"/>
        <note>catalytic</note>
    </ligand>
</feature>
<feature type="transmembrane region" description="Helical" evidence="14">
    <location>
        <begin position="21"/>
        <end position="41"/>
    </location>
</feature>
<dbReference type="InterPro" id="IPR000644">
    <property type="entry name" value="CBS_dom"/>
</dbReference>
<feature type="active site" evidence="15">
    <location>
        <position position="68"/>
    </location>
</feature>
<gene>
    <name evidence="19" type="ORF">SAMN02745751_01732</name>
</gene>
<keyword evidence="3 14" id="KW-1003">Cell membrane</keyword>
<organism evidence="19 20">
    <name type="scientific">Dethiosulfatibacter aminovorans DSM 17477</name>
    <dbReference type="NCBI Taxonomy" id="1121476"/>
    <lineage>
        <taxon>Bacteria</taxon>
        <taxon>Bacillati</taxon>
        <taxon>Bacillota</taxon>
        <taxon>Tissierellia</taxon>
        <taxon>Dethiosulfatibacter</taxon>
    </lineage>
</organism>
<evidence type="ECO:0000313" key="19">
    <source>
        <dbReference type="EMBL" id="SHJ08669.1"/>
    </source>
</evidence>
<evidence type="ECO:0000256" key="11">
    <source>
        <dbReference type="ARBA" id="ARBA00023049"/>
    </source>
</evidence>
<name>A0A1M6GFG0_9FIRM</name>
<accession>A0A1M6GFG0</accession>
<evidence type="ECO:0000256" key="10">
    <source>
        <dbReference type="ARBA" id="ARBA00022989"/>
    </source>
</evidence>
<feature type="transmembrane region" description="Helical" evidence="14">
    <location>
        <begin position="144"/>
        <end position="163"/>
    </location>
</feature>
<dbReference type="InterPro" id="IPR016483">
    <property type="entry name" value="UCP006404_Pept_M50_CBS"/>
</dbReference>
<dbReference type="InterPro" id="IPR046342">
    <property type="entry name" value="CBS_dom_sf"/>
</dbReference>
<reference evidence="19 20" key="1">
    <citation type="submission" date="2016-11" db="EMBL/GenBank/DDBJ databases">
        <authorList>
            <person name="Jaros S."/>
            <person name="Januszkiewicz K."/>
            <person name="Wedrychowicz H."/>
        </authorList>
    </citation>
    <scope>NUCLEOTIDE SEQUENCE [LARGE SCALE GENOMIC DNA]</scope>
    <source>
        <strain evidence="19 20">DSM 17477</strain>
    </source>
</reference>
<dbReference type="GO" id="GO:0046872">
    <property type="term" value="F:metal ion binding"/>
    <property type="evidence" value="ECO:0007669"/>
    <property type="project" value="UniProtKB-UniRule"/>
</dbReference>
<sequence length="374" mass="42247">MKGSMSLGKIRGIRIEINISWIVIFSLVTFMMASSYFPTLYPGMNPVIYWSLGISIALLMFVSILLHELSHSIVSIHLGINVSSITLFIFGGLAQIEEEPNDPVKEMKIAIAGPAMSLLLFALFTLLSNLLLFLGITEIYTVPFSYVGGVNLILAIFNLVPAFPLDGGRVLRAILWYYKGSLQFATKVASSMGDMFGYFLIFIGLYWALSGNVINGLWFVFIGWFIKQLSQSSYQNMMMNDLFTKIHVREFMTRDLVVVKDFTSVEDLVENYFYRYKYVCFPVVRNESVLGLVTIDSVKKIEREMWNQTSVGAITELLRDDLVAAPDATVISAMKKLFSNKIGRMVVIEDGKLIGIISRTDILNYIRVYSELHQ</sequence>
<feature type="domain" description="CBS" evidence="18">
    <location>
        <begin position="317"/>
        <end position="374"/>
    </location>
</feature>
<protein>
    <recommendedName>
        <fullName evidence="14">Zinc metalloprotease</fullName>
    </recommendedName>
</protein>
<evidence type="ECO:0000256" key="5">
    <source>
        <dbReference type="ARBA" id="ARBA00022692"/>
    </source>
</evidence>
<dbReference type="GO" id="GO:0008237">
    <property type="term" value="F:metallopeptidase activity"/>
    <property type="evidence" value="ECO:0007669"/>
    <property type="project" value="UniProtKB-UniRule"/>
</dbReference>
<keyword evidence="4 14" id="KW-0645">Protease</keyword>
<dbReference type="GO" id="GO:0005886">
    <property type="term" value="C:plasma membrane"/>
    <property type="evidence" value="ECO:0007669"/>
    <property type="project" value="UniProtKB-SubCell"/>
</dbReference>
<evidence type="ECO:0000256" key="16">
    <source>
        <dbReference type="PIRSR" id="PIRSR006404-2"/>
    </source>
</evidence>
<dbReference type="Proteomes" id="UP000184052">
    <property type="component" value="Unassembled WGS sequence"/>
</dbReference>
<dbReference type="InterPro" id="IPR008915">
    <property type="entry name" value="Peptidase_M50"/>
</dbReference>
<dbReference type="PANTHER" id="PTHR39188">
    <property type="entry name" value="MEMBRANE-ASSOCIATED ZINC METALLOPROTEASE M50B"/>
    <property type="match status" value="1"/>
</dbReference>
<comment type="similarity">
    <text evidence="2 14">Belongs to the peptidase M50B family.</text>
</comment>
<evidence type="ECO:0000256" key="9">
    <source>
        <dbReference type="ARBA" id="ARBA00022833"/>
    </source>
</evidence>
<dbReference type="Pfam" id="PF02163">
    <property type="entry name" value="Peptidase_M50"/>
    <property type="match status" value="2"/>
</dbReference>
<evidence type="ECO:0000256" key="14">
    <source>
        <dbReference type="PIRNR" id="PIRNR006404"/>
    </source>
</evidence>
<evidence type="ECO:0000256" key="17">
    <source>
        <dbReference type="PROSITE-ProRule" id="PRU00703"/>
    </source>
</evidence>
<evidence type="ECO:0000256" key="6">
    <source>
        <dbReference type="ARBA" id="ARBA00022723"/>
    </source>
</evidence>
<evidence type="ECO:0000256" key="8">
    <source>
        <dbReference type="ARBA" id="ARBA00022801"/>
    </source>
</evidence>
<evidence type="ECO:0000259" key="18">
    <source>
        <dbReference type="PROSITE" id="PS51371"/>
    </source>
</evidence>
<dbReference type="PANTHER" id="PTHR39188:SF3">
    <property type="entry name" value="STAGE IV SPORULATION PROTEIN FB"/>
    <property type="match status" value="1"/>
</dbReference>